<dbReference type="Gene3D" id="3.10.590.10">
    <property type="entry name" value="ph1033 like domains"/>
    <property type="match status" value="2"/>
</dbReference>
<proteinExistence type="predicted"/>
<protein>
    <submittedName>
        <fullName evidence="2">EVE domain-containing protein</fullName>
    </submittedName>
</protein>
<reference evidence="2" key="1">
    <citation type="submission" date="2019-08" db="EMBL/GenBank/DDBJ databases">
        <title>Genomic characterization of a novel candidate phylum (ARYD3) from a high temperature, high salinity tertiary oil reservoir in north central Oklahoma, USA.</title>
        <authorList>
            <person name="Youssef N.H."/>
            <person name="Yadav A."/>
            <person name="Elshahed M.S."/>
        </authorList>
    </citation>
    <scope>NUCLEOTIDE SEQUENCE [LARGE SCALE GENOMIC DNA]</scope>
    <source>
        <strain evidence="2">ARYD3</strain>
    </source>
</reference>
<dbReference type="InterPro" id="IPR015947">
    <property type="entry name" value="PUA-like_sf"/>
</dbReference>
<evidence type="ECO:0000313" key="2">
    <source>
        <dbReference type="EMBL" id="TYB31279.1"/>
    </source>
</evidence>
<dbReference type="SMART" id="SM00382">
    <property type="entry name" value="AAA"/>
    <property type="match status" value="1"/>
</dbReference>
<comment type="caution">
    <text evidence="2">The sequence shown here is derived from an EMBL/GenBank/DDBJ whole genome shotgun (WGS) entry which is preliminary data.</text>
</comment>
<sequence length="1234" mass="145666">MALTWKRVLKDEILKFVEENKKLTFTRKEIMNSKLEEVFNKVDSNAEEKETIFRNRLRQIEEEGYVEKIDSNKYKFNYGWIPLYKEIAHKVLEYENKQDKLIEIIKEMKSKDINTIKLEDENENGEKIPIEVMDPFTFFNNFNRSMKIENRLAILNFLKDKWNLKSELPDDIKGVPTVMPLMAWTFRYKKDRGKNDIRTLWEFFKHLLQIENTNSLDRQLFNNMLNVKGIGTSFITQHMFNIRPELFLPFDNQTKPYIKYKINDNLNIYDSFTYESYLKFIEIVRKEFSNYLLAEISHKAFISEGKEHNNVKYFWLNRSKENYEKLIKNKKSDVRTHTEEGNKRQVYSDFEKASLNDNVYIYEVSGEKKLKAIAKVVKGIHENNDGNEVITVELEKELENPLSLKLINEETDIDHMGKVFHELTSVEVEKIKELIKNKSVNYYWLNRGKETSKKLLKNGELIVKTTWEDGSIMQNYEDYQNCKKEDVVFCYEVSPAMKLFAITKVVEELHTNENEEVVLKIELVEKLDNPISMDDIKKRTGITQRNGVIHKLKKNEASKLKELIKRKNINYWIFNSNPKKWDIIQALEDDNLYTWGANQHKQEITKGDKFVIYVAGEKRGIYATGKVVSNIKTGKENEVEFKYSKSDINEERDYVEVEVLNKFLDNPISYKEILDNKILKDANFGHQGTNLEMSEREFYEILKLKGIKGENMKNKFHKNTIFYGPPGTGKTYNVVGRALKIINGEVSEDREEAIREFEDLSESGQIEFITFHQSYSYEEFIEGLKPITDDSGDIKYEIRDGVFKKIASNAKRSSRNFKFTENLEDYSFYKLSLGRKEEQSEIFDYCINNNVVALGWGEDIDFADCETKEEIATKIKQNNIREIATNFIHKFKNLLNKGDIVFISHGNLKLKAIGKITGDYFHDNNTSIRYSQFREVEWLYVLDDNFIDVSDILINKQFSRQTIYPISKEDINFKYLKNLTKENKNYVLIIDEINRGNISKVFGELITLIEEDKRLGEENEMKITLPYSKEEFGVPQNLYLIGTMNTADRSIALMDTALRRRFSFEEMMPEENHLDDLDIRGINVKKMLKTINDRIEFLYDRDHTIGHSYFLTLKNEKDKFRKLCEIFSNKLIPLLQEYFYDDWENIQIVLGDHKDQMGETVDTANSFSDEINEYRFVQSKEFDEINILGFDHENYENINTYRINSDLINAEVSPKAFIKIYDKNEREKIGKNEE</sequence>
<name>A0A5D0ML51_9BACT</name>
<dbReference type="SUPFAM" id="SSF88697">
    <property type="entry name" value="PUA domain-like"/>
    <property type="match status" value="3"/>
</dbReference>
<dbReference type="PANTHER" id="PTHR37291:SF1">
    <property type="entry name" value="TYPE IV METHYL-DIRECTED RESTRICTION ENZYME ECOKMCRB SUBUNIT"/>
    <property type="match status" value="1"/>
</dbReference>
<dbReference type="InterPro" id="IPR027417">
    <property type="entry name" value="P-loop_NTPase"/>
</dbReference>
<dbReference type="GO" id="GO:0016887">
    <property type="term" value="F:ATP hydrolysis activity"/>
    <property type="evidence" value="ECO:0007669"/>
    <property type="project" value="InterPro"/>
</dbReference>
<organism evidence="2 3">
    <name type="scientific">Candidatus Mcinerneyibacterium aminivorans</name>
    <dbReference type="NCBI Taxonomy" id="2703815"/>
    <lineage>
        <taxon>Bacteria</taxon>
        <taxon>Candidatus Macinerneyibacteriota</taxon>
        <taxon>Candidatus Mcinerneyibacteria</taxon>
        <taxon>Candidatus Mcinerneyibacteriales</taxon>
        <taxon>Candidatus Mcinerneyibacteriaceae</taxon>
        <taxon>Candidatus Mcinerneyibacterium</taxon>
    </lineage>
</organism>
<evidence type="ECO:0000259" key="1">
    <source>
        <dbReference type="SMART" id="SM00382"/>
    </source>
</evidence>
<accession>A0A5D0ML51</accession>
<dbReference type="InterPro" id="IPR052934">
    <property type="entry name" value="Methyl-DNA_Rec/Restrict_Enz"/>
</dbReference>
<dbReference type="GO" id="GO:0005524">
    <property type="term" value="F:ATP binding"/>
    <property type="evidence" value="ECO:0007669"/>
    <property type="project" value="InterPro"/>
</dbReference>
<dbReference type="Pfam" id="PF07728">
    <property type="entry name" value="AAA_5"/>
    <property type="match status" value="1"/>
</dbReference>
<dbReference type="Gene3D" id="3.40.50.300">
    <property type="entry name" value="P-loop containing nucleotide triphosphate hydrolases"/>
    <property type="match status" value="1"/>
</dbReference>
<dbReference type="InterPro" id="IPR003593">
    <property type="entry name" value="AAA+_ATPase"/>
</dbReference>
<dbReference type="InterPro" id="IPR011704">
    <property type="entry name" value="ATPase_dyneun-rel_AAA"/>
</dbReference>
<feature type="domain" description="AAA+ ATPase" evidence="1">
    <location>
        <begin position="716"/>
        <end position="1072"/>
    </location>
</feature>
<dbReference type="AlphaFoldDB" id="A0A5D0ML51"/>
<dbReference type="EMBL" id="VSIX01000042">
    <property type="protein sequence ID" value="TYB31279.1"/>
    <property type="molecule type" value="Genomic_DNA"/>
</dbReference>
<dbReference type="Proteomes" id="UP000324143">
    <property type="component" value="Unassembled WGS sequence"/>
</dbReference>
<dbReference type="InterPro" id="IPR002740">
    <property type="entry name" value="EVE_domain"/>
</dbReference>
<dbReference type="Pfam" id="PF01878">
    <property type="entry name" value="EVE"/>
    <property type="match status" value="1"/>
</dbReference>
<gene>
    <name evidence="2" type="ORF">FXF47_04930</name>
</gene>
<dbReference type="SUPFAM" id="SSF52540">
    <property type="entry name" value="P-loop containing nucleoside triphosphate hydrolases"/>
    <property type="match status" value="1"/>
</dbReference>
<evidence type="ECO:0000313" key="3">
    <source>
        <dbReference type="Proteomes" id="UP000324143"/>
    </source>
</evidence>
<dbReference type="PANTHER" id="PTHR37291">
    <property type="entry name" value="5-METHYLCYTOSINE-SPECIFIC RESTRICTION ENZYME B"/>
    <property type="match status" value="1"/>
</dbReference>
<keyword evidence="3" id="KW-1185">Reference proteome</keyword>